<comment type="caution">
    <text evidence="10">The sequence shown here is derived from an EMBL/GenBank/DDBJ whole genome shotgun (WGS) entry which is preliminary data.</text>
</comment>
<sequence length="655" mass="73582">MIRKILIANRGEIACRIIRTAHRMGISCVCIYSDVDVNSLHTLCGDEVINIGPSQSSQSYLNIDKICDVACKVGADAVHPGYGFLSENALFAEALAKHNITFIGPSPSSIRMMADKITSKELAQHAGVNVVPGYMGAVQSISEAKEIAQSIGFPVIVKATAGGGGKGMRVVRSVNDIEQAFTSATNEALKSFKDGRIFIEKYIECPRHIEIQVIADKYENIVCLGERECSIQRHNQKVIEETPSPFLDHDTRQNMYLQCISLVKKVNYFSVGTVEFIVDCNKQFYFLEMNTRLQVEHPVTELVTGIDLVEEMIRIACGEKLRFTQNDIHFNGSAIEARIYAEDPKKNFLPSSGRIVHYSEPKTSSNLRIDSGVFEGSSVSMFYDPMIAKVCSYGQDRIEAIKIMQESLNSFYIGGIDNNIDFILSIFHHPVFISGNISTGFINQFYKDGFQGDPLTEEIAKIFAITSLYIYCEDEYRHGGALQSEEELSVYVNDKNYILCVNYDNKVMCVTYNYNMLTVFGRWKIHYKLLEVQINDCVYCIKVDRIFNKYKLKYSAVEVLCAVYQMYADKLLSIMPKLDKVSTPSNVVMSPIAGMIVKIYVKEGEQVQIGQTLFVIEAMKMENLVCSEVKALVKKIFFVEGNSVFAGDVVIEFCK</sequence>
<dbReference type="PROSITE" id="PS50968">
    <property type="entry name" value="BIOTINYL_LIPOYL"/>
    <property type="match status" value="1"/>
</dbReference>
<dbReference type="PANTHER" id="PTHR18866">
    <property type="entry name" value="CARBOXYLASE:PYRUVATE/ACETYL-COA/PROPIONYL-COA CARBOXYLASE"/>
    <property type="match status" value="1"/>
</dbReference>
<dbReference type="FunFam" id="3.30.470.20:FF:000028">
    <property type="entry name" value="Methylcrotonoyl-CoA carboxylase subunit alpha, mitochondrial"/>
    <property type="match status" value="1"/>
</dbReference>
<organism evidence="10 11">
    <name type="scientific">Candidatus Neoehrlichia procyonis str. RAC413</name>
    <dbReference type="NCBI Taxonomy" id="1359163"/>
    <lineage>
        <taxon>Bacteria</taxon>
        <taxon>Pseudomonadati</taxon>
        <taxon>Pseudomonadota</taxon>
        <taxon>Alphaproteobacteria</taxon>
        <taxon>Rickettsiales</taxon>
        <taxon>Anaplasmataceae</taxon>
        <taxon>Candidatus Neoehrlichia</taxon>
    </lineage>
</organism>
<gene>
    <name evidence="10" type="primary">pccA</name>
    <name evidence="10" type="ORF">NLO413_0362</name>
</gene>
<dbReference type="AlphaFoldDB" id="A0A0F3NPZ6"/>
<dbReference type="Gene3D" id="3.30.470.20">
    <property type="entry name" value="ATP-grasp fold, B domain"/>
    <property type="match status" value="1"/>
</dbReference>
<dbReference type="PROSITE" id="PS50979">
    <property type="entry name" value="BC"/>
    <property type="match status" value="1"/>
</dbReference>
<dbReference type="Pfam" id="PF02785">
    <property type="entry name" value="Biotin_carb_C"/>
    <property type="match status" value="1"/>
</dbReference>
<dbReference type="PROSITE" id="PS00866">
    <property type="entry name" value="CPSASE_1"/>
    <property type="match status" value="1"/>
</dbReference>
<evidence type="ECO:0000313" key="10">
    <source>
        <dbReference type="EMBL" id="KJV68989.1"/>
    </source>
</evidence>
<dbReference type="InterPro" id="IPR011764">
    <property type="entry name" value="Biotin_carboxylation_dom"/>
</dbReference>
<dbReference type="Gene3D" id="3.30.700.30">
    <property type="match status" value="1"/>
</dbReference>
<dbReference type="GO" id="GO:0004658">
    <property type="term" value="F:propionyl-CoA carboxylase activity"/>
    <property type="evidence" value="ECO:0007669"/>
    <property type="project" value="UniProtKB-EC"/>
</dbReference>
<keyword evidence="3 6" id="KW-0547">Nucleotide-binding</keyword>
<dbReference type="SMART" id="SM00878">
    <property type="entry name" value="Biotin_carb_C"/>
    <property type="match status" value="1"/>
</dbReference>
<accession>A0A0F3NPZ6</accession>
<dbReference type="SUPFAM" id="SSF52440">
    <property type="entry name" value="PreATP-grasp domain"/>
    <property type="match status" value="1"/>
</dbReference>
<dbReference type="InterPro" id="IPR000089">
    <property type="entry name" value="Biotin_lipoyl"/>
</dbReference>
<dbReference type="Gene3D" id="2.40.50.100">
    <property type="match status" value="1"/>
</dbReference>
<dbReference type="Proteomes" id="UP000033562">
    <property type="component" value="Unassembled WGS sequence"/>
</dbReference>
<evidence type="ECO:0000259" key="7">
    <source>
        <dbReference type="PROSITE" id="PS50968"/>
    </source>
</evidence>
<dbReference type="InterPro" id="IPR050856">
    <property type="entry name" value="Biotin_carboxylase_complex"/>
</dbReference>
<dbReference type="CDD" id="cd06850">
    <property type="entry name" value="biotinyl_domain"/>
    <property type="match status" value="1"/>
</dbReference>
<dbReference type="PANTHER" id="PTHR18866:SF33">
    <property type="entry name" value="METHYLCROTONOYL-COA CARBOXYLASE SUBUNIT ALPHA, MITOCHONDRIAL-RELATED"/>
    <property type="match status" value="1"/>
</dbReference>
<proteinExistence type="predicted"/>
<dbReference type="InterPro" id="IPR005481">
    <property type="entry name" value="BC-like_N"/>
</dbReference>
<evidence type="ECO:0000256" key="3">
    <source>
        <dbReference type="ARBA" id="ARBA00022741"/>
    </source>
</evidence>
<evidence type="ECO:0000259" key="9">
    <source>
        <dbReference type="PROSITE" id="PS50979"/>
    </source>
</evidence>
<keyword evidence="5" id="KW-0092">Biotin</keyword>
<dbReference type="FunFam" id="3.30.1490.20:FF:000003">
    <property type="entry name" value="acetyl-CoA carboxylase isoform X1"/>
    <property type="match status" value="1"/>
</dbReference>
<dbReference type="Pfam" id="PF02786">
    <property type="entry name" value="CPSase_L_D2"/>
    <property type="match status" value="1"/>
</dbReference>
<keyword evidence="4 6" id="KW-0067">ATP-binding</keyword>
<evidence type="ECO:0000256" key="4">
    <source>
        <dbReference type="ARBA" id="ARBA00022840"/>
    </source>
</evidence>
<evidence type="ECO:0000256" key="5">
    <source>
        <dbReference type="ARBA" id="ARBA00023267"/>
    </source>
</evidence>
<feature type="domain" description="Lipoyl-binding" evidence="7">
    <location>
        <begin position="578"/>
        <end position="654"/>
    </location>
</feature>
<keyword evidence="11" id="KW-1185">Reference proteome</keyword>
<dbReference type="InterPro" id="IPR016185">
    <property type="entry name" value="PreATP-grasp_dom_sf"/>
</dbReference>
<dbReference type="OrthoDB" id="9763189at2"/>
<reference evidence="10 11" key="1">
    <citation type="submission" date="2015-02" db="EMBL/GenBank/DDBJ databases">
        <title>Genome Sequencing of Rickettsiales.</title>
        <authorList>
            <person name="Daugherty S.C."/>
            <person name="Su Q."/>
            <person name="Abolude K."/>
            <person name="Beier-Sexton M."/>
            <person name="Carlyon J.A."/>
            <person name="Carter R."/>
            <person name="Day N.P."/>
            <person name="Dumler S.J."/>
            <person name="Dyachenko V."/>
            <person name="Godinez A."/>
            <person name="Kurtti T.J."/>
            <person name="Lichay M."/>
            <person name="Mullins K.E."/>
            <person name="Ott S."/>
            <person name="Pappas-Brown V."/>
            <person name="Paris D.H."/>
            <person name="Patel P."/>
            <person name="Richards A.L."/>
            <person name="Sadzewicz L."/>
            <person name="Sears K."/>
            <person name="Seidman D."/>
            <person name="Sengamalay N."/>
            <person name="Stenos J."/>
            <person name="Tallon L.J."/>
            <person name="Vincent G."/>
            <person name="Fraser C.M."/>
            <person name="Munderloh U."/>
            <person name="Dunning-Hotopp J.C."/>
        </authorList>
    </citation>
    <scope>NUCLEOTIDE SEQUENCE [LARGE SCALE GENOMIC DNA]</scope>
    <source>
        <strain evidence="10 11">RAC413</strain>
    </source>
</reference>
<evidence type="ECO:0000256" key="6">
    <source>
        <dbReference type="PROSITE-ProRule" id="PRU00409"/>
    </source>
</evidence>
<dbReference type="InterPro" id="IPR011054">
    <property type="entry name" value="Rudment_hybrid_motif"/>
</dbReference>
<dbReference type="GO" id="GO:0005524">
    <property type="term" value="F:ATP binding"/>
    <property type="evidence" value="ECO:0007669"/>
    <property type="project" value="UniProtKB-UniRule"/>
</dbReference>
<dbReference type="InterPro" id="IPR005479">
    <property type="entry name" value="CPAse_ATP-bd"/>
</dbReference>
<evidence type="ECO:0000313" key="11">
    <source>
        <dbReference type="Proteomes" id="UP000033562"/>
    </source>
</evidence>
<protein>
    <submittedName>
        <fullName evidence="10">Propionyl-CoA carboxylase, alpha subunit</fullName>
        <ecNumber evidence="10">6.4.1.3</ecNumber>
    </submittedName>
</protein>
<keyword evidence="2 10" id="KW-0436">Ligase</keyword>
<dbReference type="PROSITE" id="PS00867">
    <property type="entry name" value="CPSASE_2"/>
    <property type="match status" value="1"/>
</dbReference>
<dbReference type="GO" id="GO:0046872">
    <property type="term" value="F:metal ion binding"/>
    <property type="evidence" value="ECO:0007669"/>
    <property type="project" value="InterPro"/>
</dbReference>
<dbReference type="RefSeq" id="WP_045808804.1">
    <property type="nucleotide sequence ID" value="NZ_LANX01000001.1"/>
</dbReference>
<dbReference type="PROSITE" id="PS50975">
    <property type="entry name" value="ATP_GRASP"/>
    <property type="match status" value="1"/>
</dbReference>
<evidence type="ECO:0000256" key="1">
    <source>
        <dbReference type="ARBA" id="ARBA00001953"/>
    </source>
</evidence>
<dbReference type="FunFam" id="3.40.50.20:FF:000010">
    <property type="entry name" value="Propionyl-CoA carboxylase subunit alpha"/>
    <property type="match status" value="1"/>
</dbReference>
<dbReference type="InterPro" id="IPR011053">
    <property type="entry name" value="Single_hybrid_motif"/>
</dbReference>
<evidence type="ECO:0000256" key="2">
    <source>
        <dbReference type="ARBA" id="ARBA00022598"/>
    </source>
</evidence>
<dbReference type="SUPFAM" id="SSF51246">
    <property type="entry name" value="Rudiment single hybrid motif"/>
    <property type="match status" value="1"/>
</dbReference>
<dbReference type="Pfam" id="PF00289">
    <property type="entry name" value="Biotin_carb_N"/>
    <property type="match status" value="1"/>
</dbReference>
<dbReference type="InterPro" id="IPR001882">
    <property type="entry name" value="Biotin_BS"/>
</dbReference>
<dbReference type="PATRIC" id="fig|1359163.3.peg.352"/>
<dbReference type="InterPro" id="IPR005482">
    <property type="entry name" value="Biotin_COase_C"/>
</dbReference>
<comment type="cofactor">
    <cofactor evidence="1">
        <name>biotin</name>
        <dbReference type="ChEBI" id="CHEBI:57586"/>
    </cofactor>
</comment>
<dbReference type="EC" id="6.4.1.3" evidence="10"/>
<dbReference type="InterPro" id="IPR011761">
    <property type="entry name" value="ATP-grasp"/>
</dbReference>
<dbReference type="NCBIfam" id="NF006367">
    <property type="entry name" value="PRK08591.1"/>
    <property type="match status" value="1"/>
</dbReference>
<name>A0A0F3NPZ6_9RICK</name>
<dbReference type="Pfam" id="PF00364">
    <property type="entry name" value="Biotin_lipoyl"/>
    <property type="match status" value="1"/>
</dbReference>
<feature type="domain" description="ATP-grasp" evidence="8">
    <location>
        <begin position="120"/>
        <end position="317"/>
    </location>
</feature>
<dbReference type="PROSITE" id="PS00188">
    <property type="entry name" value="BIOTIN"/>
    <property type="match status" value="1"/>
</dbReference>
<dbReference type="EMBL" id="LANX01000001">
    <property type="protein sequence ID" value="KJV68989.1"/>
    <property type="molecule type" value="Genomic_DNA"/>
</dbReference>
<dbReference type="STRING" id="1359163.NLO413_0362"/>
<dbReference type="SUPFAM" id="SSF51230">
    <property type="entry name" value="Single hybrid motif"/>
    <property type="match status" value="1"/>
</dbReference>
<evidence type="ECO:0000259" key="8">
    <source>
        <dbReference type="PROSITE" id="PS50975"/>
    </source>
</evidence>
<feature type="domain" description="Biotin carboxylation" evidence="9">
    <location>
        <begin position="1"/>
        <end position="447"/>
    </location>
</feature>
<dbReference type="SUPFAM" id="SSF56059">
    <property type="entry name" value="Glutathione synthetase ATP-binding domain-like"/>
    <property type="match status" value="1"/>
</dbReference>